<gene>
    <name evidence="2" type="ORF">B8W67_10715</name>
</gene>
<dbReference type="PANTHER" id="PTHR33434:SF2">
    <property type="entry name" value="FATTY ACID-BINDING PROTEIN TM_1468"/>
    <property type="match status" value="1"/>
</dbReference>
<keyword evidence="1" id="KW-0446">Lipid-binding</keyword>
<evidence type="ECO:0000256" key="1">
    <source>
        <dbReference type="ARBA" id="ARBA00023121"/>
    </source>
</evidence>
<dbReference type="EMBL" id="NCXO01000021">
    <property type="protein sequence ID" value="OSC33469.1"/>
    <property type="molecule type" value="Genomic_DNA"/>
</dbReference>
<dbReference type="PANTHER" id="PTHR33434">
    <property type="entry name" value="DEGV DOMAIN-CONTAINING PROTEIN DR_1986-RELATED"/>
    <property type="match status" value="1"/>
</dbReference>
<accession>A0AA91PE75</accession>
<dbReference type="RefSeq" id="WP_069393394.1">
    <property type="nucleotide sequence ID" value="NZ_AP022594.1"/>
</dbReference>
<keyword evidence="3" id="KW-1185">Reference proteome</keyword>
<dbReference type="NCBIfam" id="TIGR00762">
    <property type="entry name" value="DegV"/>
    <property type="match status" value="1"/>
</dbReference>
<dbReference type="InterPro" id="IPR050270">
    <property type="entry name" value="DegV_domain_contain"/>
</dbReference>
<dbReference type="Proteomes" id="UP000193577">
    <property type="component" value="Unassembled WGS sequence"/>
</dbReference>
<dbReference type="Gene3D" id="3.40.50.10170">
    <property type="match status" value="1"/>
</dbReference>
<reference evidence="2 3" key="1">
    <citation type="submission" date="2017-04" db="EMBL/GenBank/DDBJ databases">
        <title>The new phylogeny of genus Mycobacterium.</title>
        <authorList>
            <person name="Tortoli E."/>
            <person name="Trovato A."/>
            <person name="Cirillo D.M."/>
        </authorList>
    </citation>
    <scope>NUCLEOTIDE SEQUENCE [LARGE SCALE GENOMIC DNA]</scope>
    <source>
        <strain evidence="2 3">KCTC 19819</strain>
    </source>
</reference>
<dbReference type="SUPFAM" id="SSF82549">
    <property type="entry name" value="DAK1/DegV-like"/>
    <property type="match status" value="1"/>
</dbReference>
<proteinExistence type="predicted"/>
<evidence type="ECO:0000313" key="3">
    <source>
        <dbReference type="Proteomes" id="UP000193577"/>
    </source>
</evidence>
<dbReference type="PROSITE" id="PS51482">
    <property type="entry name" value="DEGV"/>
    <property type="match status" value="1"/>
</dbReference>
<organism evidence="2 3">
    <name type="scientific">Mycolicibacillus koreensis</name>
    <dbReference type="NCBI Taxonomy" id="1069220"/>
    <lineage>
        <taxon>Bacteria</taxon>
        <taxon>Bacillati</taxon>
        <taxon>Actinomycetota</taxon>
        <taxon>Actinomycetes</taxon>
        <taxon>Mycobacteriales</taxon>
        <taxon>Mycobacteriaceae</taxon>
        <taxon>Mycolicibacillus</taxon>
    </lineage>
</organism>
<dbReference type="InterPro" id="IPR003797">
    <property type="entry name" value="DegV"/>
</dbReference>
<dbReference type="Pfam" id="PF02645">
    <property type="entry name" value="DegV"/>
    <property type="match status" value="1"/>
</dbReference>
<sequence>MTVVVVTDSAARIPRELRQRWGIRQVPLHILIDGADLRDDVDELPEDLLQRRELTTAAASPEELRASYREALAASGGDGVVAVHVSAGLSGMFAAAEVAAADTDPRIRVVDSRSTAMGTGFVALAAARAAGAGGDVDAVRDAAVAAVDRVHTYVVVQRLDSLRRSGRISGAGAWLGTALALKPLLHIDEGKLVLAQRVRTSGRAVTAMVDKIVATVGQHPATVAVHHVANPDGAAEVAERLTQQLALCDAPIVAELAPVLALHVGAGALGVCVDVGRTGPHDGAEATA</sequence>
<dbReference type="InterPro" id="IPR043168">
    <property type="entry name" value="DegV_C"/>
</dbReference>
<protein>
    <submittedName>
        <fullName evidence="2">Fatty acid-binding protein DegV</fullName>
    </submittedName>
</protein>
<comment type="caution">
    <text evidence="2">The sequence shown here is derived from an EMBL/GenBank/DDBJ whole genome shotgun (WGS) entry which is preliminary data.</text>
</comment>
<dbReference type="GO" id="GO:0008289">
    <property type="term" value="F:lipid binding"/>
    <property type="evidence" value="ECO:0007669"/>
    <property type="project" value="UniProtKB-KW"/>
</dbReference>
<dbReference type="AlphaFoldDB" id="A0AA91PE75"/>
<name>A0AA91PE75_9MYCO</name>
<evidence type="ECO:0000313" key="2">
    <source>
        <dbReference type="EMBL" id="OSC33469.1"/>
    </source>
</evidence>
<dbReference type="Gene3D" id="3.30.1180.10">
    <property type="match status" value="1"/>
</dbReference>